<protein>
    <submittedName>
        <fullName evidence="2">Uncharacterized protein</fullName>
    </submittedName>
</protein>
<dbReference type="EMBL" id="KV745575">
    <property type="protein sequence ID" value="OCK74045.1"/>
    <property type="molecule type" value="Genomic_DNA"/>
</dbReference>
<dbReference type="AlphaFoldDB" id="A0A8E2J987"/>
<proteinExistence type="predicted"/>
<dbReference type="Proteomes" id="UP000250266">
    <property type="component" value="Unassembled WGS sequence"/>
</dbReference>
<sequence length="116" mass="12964">MFESARPAKRSSKRIPHKHSKSKILSALTPFFPSSLLDTVSADRQGIPLLQHSPPRLAVKSTDFYFSILASSSRHSLALLLIRRHIYNEAHLAAITIRAFLTTRMWGDLVASAARL</sequence>
<reference evidence="2 3" key="1">
    <citation type="journal article" date="2016" name="Nat. Commun.">
        <title>Ectomycorrhizal ecology is imprinted in the genome of the dominant symbiotic fungus Cenococcum geophilum.</title>
        <authorList>
            <consortium name="DOE Joint Genome Institute"/>
            <person name="Peter M."/>
            <person name="Kohler A."/>
            <person name="Ohm R.A."/>
            <person name="Kuo A."/>
            <person name="Krutzmann J."/>
            <person name="Morin E."/>
            <person name="Arend M."/>
            <person name="Barry K.W."/>
            <person name="Binder M."/>
            <person name="Choi C."/>
            <person name="Clum A."/>
            <person name="Copeland A."/>
            <person name="Grisel N."/>
            <person name="Haridas S."/>
            <person name="Kipfer T."/>
            <person name="LaButti K."/>
            <person name="Lindquist E."/>
            <person name="Lipzen A."/>
            <person name="Maire R."/>
            <person name="Meier B."/>
            <person name="Mihaltcheva S."/>
            <person name="Molinier V."/>
            <person name="Murat C."/>
            <person name="Poggeler S."/>
            <person name="Quandt C.A."/>
            <person name="Sperisen C."/>
            <person name="Tritt A."/>
            <person name="Tisserant E."/>
            <person name="Crous P.W."/>
            <person name="Henrissat B."/>
            <person name="Nehls U."/>
            <person name="Egli S."/>
            <person name="Spatafora J.W."/>
            <person name="Grigoriev I.V."/>
            <person name="Martin F.M."/>
        </authorList>
    </citation>
    <scope>NUCLEOTIDE SEQUENCE [LARGE SCALE GENOMIC DNA]</scope>
    <source>
        <strain evidence="2 3">CBS 459.81</strain>
    </source>
</reference>
<accession>A0A8E2J987</accession>
<keyword evidence="3" id="KW-1185">Reference proteome</keyword>
<gene>
    <name evidence="2" type="ORF">K432DRAFT_387048</name>
</gene>
<evidence type="ECO:0000313" key="2">
    <source>
        <dbReference type="EMBL" id="OCK74045.1"/>
    </source>
</evidence>
<organism evidence="2 3">
    <name type="scientific">Lepidopterella palustris CBS 459.81</name>
    <dbReference type="NCBI Taxonomy" id="1314670"/>
    <lineage>
        <taxon>Eukaryota</taxon>
        <taxon>Fungi</taxon>
        <taxon>Dikarya</taxon>
        <taxon>Ascomycota</taxon>
        <taxon>Pezizomycotina</taxon>
        <taxon>Dothideomycetes</taxon>
        <taxon>Pleosporomycetidae</taxon>
        <taxon>Mytilinidiales</taxon>
        <taxon>Argynnaceae</taxon>
        <taxon>Lepidopterella</taxon>
    </lineage>
</organism>
<name>A0A8E2J987_9PEZI</name>
<evidence type="ECO:0000313" key="3">
    <source>
        <dbReference type="Proteomes" id="UP000250266"/>
    </source>
</evidence>
<feature type="region of interest" description="Disordered" evidence="1">
    <location>
        <begin position="1"/>
        <end position="21"/>
    </location>
</feature>
<feature type="compositionally biased region" description="Basic residues" evidence="1">
    <location>
        <begin position="7"/>
        <end position="21"/>
    </location>
</feature>
<evidence type="ECO:0000256" key="1">
    <source>
        <dbReference type="SAM" id="MobiDB-lite"/>
    </source>
</evidence>